<dbReference type="EMBL" id="JACNJH010000147">
    <property type="protein sequence ID" value="MBC8361745.1"/>
    <property type="molecule type" value="Genomic_DNA"/>
</dbReference>
<organism evidence="1 2">
    <name type="scientific">Candidatus Desulfatibia profunda</name>
    <dbReference type="NCBI Taxonomy" id="2841695"/>
    <lineage>
        <taxon>Bacteria</taxon>
        <taxon>Pseudomonadati</taxon>
        <taxon>Thermodesulfobacteriota</taxon>
        <taxon>Desulfobacteria</taxon>
        <taxon>Desulfobacterales</taxon>
        <taxon>Desulfobacterales incertae sedis</taxon>
        <taxon>Candidatus Desulfatibia</taxon>
    </lineage>
</organism>
<gene>
    <name evidence="1" type="ORF">H8E23_10135</name>
</gene>
<name>A0A8J6THE4_9BACT</name>
<evidence type="ECO:0000313" key="1">
    <source>
        <dbReference type="EMBL" id="MBC8361745.1"/>
    </source>
</evidence>
<dbReference type="Proteomes" id="UP000603434">
    <property type="component" value="Unassembled WGS sequence"/>
</dbReference>
<proteinExistence type="predicted"/>
<comment type="caution">
    <text evidence="1">The sequence shown here is derived from an EMBL/GenBank/DDBJ whole genome shotgun (WGS) entry which is preliminary data.</text>
</comment>
<reference evidence="1 2" key="1">
    <citation type="submission" date="2020-08" db="EMBL/GenBank/DDBJ databases">
        <title>Bridging the membrane lipid divide: bacteria of the FCB group superphylum have the potential to synthesize archaeal ether lipids.</title>
        <authorList>
            <person name="Villanueva L."/>
            <person name="Von Meijenfeldt F.A.B."/>
            <person name="Westbye A.B."/>
            <person name="Yadav S."/>
            <person name="Hopmans E.C."/>
            <person name="Dutilh B.E."/>
            <person name="Sinninghe Damste J.S."/>
        </authorList>
    </citation>
    <scope>NUCLEOTIDE SEQUENCE [LARGE SCALE GENOMIC DNA]</scope>
    <source>
        <strain evidence="1">NIOZ-UU30</strain>
    </source>
</reference>
<evidence type="ECO:0000313" key="2">
    <source>
        <dbReference type="Proteomes" id="UP000603434"/>
    </source>
</evidence>
<sequence>MGCWSTLLDMPHILLSSAVCQKPTTIPAIKGADLRQIMVKNTELGFNIMEGLCFLLRDRIQAAYGAMEKI</sequence>
<protein>
    <submittedName>
        <fullName evidence="1">Uncharacterized protein</fullName>
    </submittedName>
</protein>
<dbReference type="AlphaFoldDB" id="A0A8J6THE4"/>
<accession>A0A8J6THE4</accession>